<name>A0ABT3BSE8_9PSED</name>
<dbReference type="Proteomes" id="UP001207294">
    <property type="component" value="Unassembled WGS sequence"/>
</dbReference>
<keyword evidence="8" id="KW-1185">Reference proteome</keyword>
<dbReference type="EMBL" id="JAOXML010000002">
    <property type="protein sequence ID" value="MCV4375718.1"/>
    <property type="molecule type" value="Genomic_DNA"/>
</dbReference>
<keyword evidence="4" id="KW-0408">Iron</keyword>
<feature type="domain" description="Radical SAM core" evidence="6">
    <location>
        <begin position="16"/>
        <end position="155"/>
    </location>
</feature>
<evidence type="ECO:0000256" key="1">
    <source>
        <dbReference type="ARBA" id="ARBA00001966"/>
    </source>
</evidence>
<protein>
    <submittedName>
        <fullName evidence="7">Radical SAM protein</fullName>
    </submittedName>
</protein>
<dbReference type="InterPro" id="IPR058240">
    <property type="entry name" value="rSAM_sf"/>
</dbReference>
<evidence type="ECO:0000256" key="4">
    <source>
        <dbReference type="ARBA" id="ARBA00023004"/>
    </source>
</evidence>
<dbReference type="CDD" id="cd01335">
    <property type="entry name" value="Radical_SAM"/>
    <property type="match status" value="1"/>
</dbReference>
<organism evidence="7 8">
    <name type="scientific">Pseudomonas capsici</name>
    <dbReference type="NCBI Taxonomy" id="2810614"/>
    <lineage>
        <taxon>Bacteria</taxon>
        <taxon>Pseudomonadati</taxon>
        <taxon>Pseudomonadota</taxon>
        <taxon>Gammaproteobacteria</taxon>
        <taxon>Pseudomonadales</taxon>
        <taxon>Pseudomonadaceae</taxon>
        <taxon>Pseudomonas</taxon>
    </lineage>
</organism>
<evidence type="ECO:0000259" key="6">
    <source>
        <dbReference type="Pfam" id="PF04055"/>
    </source>
</evidence>
<comment type="caution">
    <text evidence="7">The sequence shown here is derived from an EMBL/GenBank/DDBJ whole genome shotgun (WGS) entry which is preliminary data.</text>
</comment>
<accession>A0ABT3BSE8</accession>
<evidence type="ECO:0000256" key="2">
    <source>
        <dbReference type="ARBA" id="ARBA00022691"/>
    </source>
</evidence>
<sequence>MMQLMEELFHIQELEVSITSSCTLVCAHCGFLVPKQPAPSIGEPVAEIIHTLDNLFKAGVRVQSLAILGGEPTIDGRLLERALSRIAAIGITEHLEVVTNGLTPRGLTKSSLKQIDRLSISVYGLGEIILDRYRTWISLVAPHVELIFRMNEEGWDPWGDEREVSATQAQAMFDDCWYRRHCATVERGRLYVCSRIAKLSRDDEGLSIMPETILDDVRTYMNRPQFLPACATCTPMMGLELVPAGVQPDDRIPRLEARAIDWLDSEISNATARIL</sequence>
<gene>
    <name evidence="7" type="ORF">OH718_03810</name>
</gene>
<reference evidence="7 8" key="1">
    <citation type="submission" date="2022-10" db="EMBL/GenBank/DDBJ databases">
        <title>Characterization of Pseudomonas capsici strains from pepper and tomato in Georgia.</title>
        <authorList>
            <person name="Zhao M."/>
            <person name="Dutta B."/>
        </authorList>
    </citation>
    <scope>NUCLEOTIDE SEQUENCE [LARGE SCALE GENOMIC DNA]</scope>
    <source>
        <strain evidence="7 8">Pc20-5</strain>
    </source>
</reference>
<evidence type="ECO:0000256" key="3">
    <source>
        <dbReference type="ARBA" id="ARBA00022723"/>
    </source>
</evidence>
<dbReference type="Gene3D" id="3.20.20.70">
    <property type="entry name" value="Aldolase class I"/>
    <property type="match status" value="1"/>
</dbReference>
<evidence type="ECO:0000256" key="5">
    <source>
        <dbReference type="ARBA" id="ARBA00023014"/>
    </source>
</evidence>
<dbReference type="InterPro" id="IPR013785">
    <property type="entry name" value="Aldolase_TIM"/>
</dbReference>
<dbReference type="InterPro" id="IPR007197">
    <property type="entry name" value="rSAM"/>
</dbReference>
<evidence type="ECO:0000313" key="7">
    <source>
        <dbReference type="EMBL" id="MCV4375718.1"/>
    </source>
</evidence>
<evidence type="ECO:0000313" key="8">
    <source>
        <dbReference type="Proteomes" id="UP001207294"/>
    </source>
</evidence>
<comment type="cofactor">
    <cofactor evidence="1">
        <name>[4Fe-4S] cluster</name>
        <dbReference type="ChEBI" id="CHEBI:49883"/>
    </cofactor>
</comment>
<keyword evidence="2" id="KW-0949">S-adenosyl-L-methionine</keyword>
<dbReference type="SFLD" id="SFLDS00029">
    <property type="entry name" value="Radical_SAM"/>
    <property type="match status" value="1"/>
</dbReference>
<keyword evidence="5" id="KW-0411">Iron-sulfur</keyword>
<dbReference type="Pfam" id="PF04055">
    <property type="entry name" value="Radical_SAM"/>
    <property type="match status" value="1"/>
</dbReference>
<dbReference type="RefSeq" id="WP_263942946.1">
    <property type="nucleotide sequence ID" value="NZ_JAOXMH010000007.1"/>
</dbReference>
<dbReference type="SUPFAM" id="SSF102114">
    <property type="entry name" value="Radical SAM enzymes"/>
    <property type="match status" value="1"/>
</dbReference>
<proteinExistence type="predicted"/>
<keyword evidence="3" id="KW-0479">Metal-binding</keyword>